<comment type="caution">
    <text evidence="1">The sequence shown here is derived from an EMBL/GenBank/DDBJ whole genome shotgun (WGS) entry which is preliminary data.</text>
</comment>
<reference evidence="1 2" key="1">
    <citation type="submission" date="2017-08" db="EMBL/GenBank/DDBJ databases">
        <title>Infants hospitalized years apart are colonized by the same room-sourced microbial strains.</title>
        <authorList>
            <person name="Brooks B."/>
            <person name="Olm M.R."/>
            <person name="Firek B.A."/>
            <person name="Baker R."/>
            <person name="Thomas B.C."/>
            <person name="Morowitz M.J."/>
            <person name="Banfield J.F."/>
        </authorList>
    </citation>
    <scope>NUCLEOTIDE SEQUENCE [LARGE SCALE GENOMIC DNA]</scope>
    <source>
        <strain evidence="1">S2_005_003_R2_41</strain>
    </source>
</reference>
<sequence>MIESSARLADAASRGASSHDEASTRYLDLLERALTGQLWDDSPIDPWSAGYDPEVRAIGRDWPKSAITMIGTARLRNFRSLIEQSLAAGTPGDILEAGVWRGGACVLARAILAARGASDRLVWVADSFMGLPQPDDRYPADAGDRHSTFEELQVSLDAVKENFRKFDLLDDRVRFLPGWFEDTLPGAPIEALSVLRLDGDMYSSTIQTLDALYAKVSVGGYVIVDDYILQGCRRAVDDFRRDHRIEDALHEIDGAAVYWQKTAR</sequence>
<accession>A0A2W5QF20</accession>
<keyword evidence="1" id="KW-0489">Methyltransferase</keyword>
<gene>
    <name evidence="1" type="ORF">DI563_09005</name>
</gene>
<dbReference type="AlphaFoldDB" id="A0A2W5QF20"/>
<name>A0A2W5QF20_VARPD</name>
<protein>
    <submittedName>
        <fullName evidence="1">Macrocin O-methyltransferase</fullName>
    </submittedName>
</protein>
<dbReference type="SUPFAM" id="SSF53335">
    <property type="entry name" value="S-adenosyl-L-methionine-dependent methyltransferases"/>
    <property type="match status" value="1"/>
</dbReference>
<dbReference type="EMBL" id="QFPP01000078">
    <property type="protein sequence ID" value="PZQ75694.1"/>
    <property type="molecule type" value="Genomic_DNA"/>
</dbReference>
<dbReference type="InterPro" id="IPR029063">
    <property type="entry name" value="SAM-dependent_MTases_sf"/>
</dbReference>
<dbReference type="Gene3D" id="3.40.50.150">
    <property type="entry name" value="Vaccinia Virus protein VP39"/>
    <property type="match status" value="1"/>
</dbReference>
<organism evidence="1 2">
    <name type="scientific">Variovorax paradoxus</name>
    <dbReference type="NCBI Taxonomy" id="34073"/>
    <lineage>
        <taxon>Bacteria</taxon>
        <taxon>Pseudomonadati</taxon>
        <taxon>Pseudomonadota</taxon>
        <taxon>Betaproteobacteria</taxon>
        <taxon>Burkholderiales</taxon>
        <taxon>Comamonadaceae</taxon>
        <taxon>Variovorax</taxon>
    </lineage>
</organism>
<evidence type="ECO:0000313" key="1">
    <source>
        <dbReference type="EMBL" id="PZQ75694.1"/>
    </source>
</evidence>
<proteinExistence type="predicted"/>
<dbReference type="GO" id="GO:0032259">
    <property type="term" value="P:methylation"/>
    <property type="evidence" value="ECO:0007669"/>
    <property type="project" value="UniProtKB-KW"/>
</dbReference>
<dbReference type="PANTHER" id="PTHR40036">
    <property type="entry name" value="MACROCIN O-METHYLTRANSFERASE"/>
    <property type="match status" value="1"/>
</dbReference>
<keyword evidence="1" id="KW-0808">Transferase</keyword>
<dbReference type="GO" id="GO:0008168">
    <property type="term" value="F:methyltransferase activity"/>
    <property type="evidence" value="ECO:0007669"/>
    <property type="project" value="UniProtKB-KW"/>
</dbReference>
<dbReference type="PANTHER" id="PTHR40036:SF1">
    <property type="entry name" value="MACROCIN O-METHYLTRANSFERASE"/>
    <property type="match status" value="1"/>
</dbReference>
<evidence type="ECO:0000313" key="2">
    <source>
        <dbReference type="Proteomes" id="UP000249135"/>
    </source>
</evidence>
<dbReference type="InterPro" id="IPR008884">
    <property type="entry name" value="TylF_MeTrfase"/>
</dbReference>
<dbReference type="Pfam" id="PF05711">
    <property type="entry name" value="TylF"/>
    <property type="match status" value="1"/>
</dbReference>
<dbReference type="Proteomes" id="UP000249135">
    <property type="component" value="Unassembled WGS sequence"/>
</dbReference>